<evidence type="ECO:0000313" key="6">
    <source>
        <dbReference type="Proteomes" id="UP001229955"/>
    </source>
</evidence>
<feature type="transmembrane region" description="Helical" evidence="3">
    <location>
        <begin position="174"/>
        <end position="197"/>
    </location>
</feature>
<comment type="similarity">
    <text evidence="2">Belongs to the CDP-alcohol phosphatidyltransferase class-I family.</text>
</comment>
<dbReference type="InterPro" id="IPR000462">
    <property type="entry name" value="CDP-OH_P_trans"/>
</dbReference>
<dbReference type="RefSeq" id="WP_367885451.1">
    <property type="nucleotide sequence ID" value="NZ_CP130612.1"/>
</dbReference>
<dbReference type="EMBL" id="CP130613">
    <property type="protein sequence ID" value="WKW15479.1"/>
    <property type="molecule type" value="Genomic_DNA"/>
</dbReference>
<dbReference type="GO" id="GO:0008654">
    <property type="term" value="P:phospholipid biosynthetic process"/>
    <property type="evidence" value="ECO:0007669"/>
    <property type="project" value="InterPro"/>
</dbReference>
<dbReference type="PROSITE" id="PS00379">
    <property type="entry name" value="CDP_ALCOHOL_P_TRANSF"/>
    <property type="match status" value="1"/>
</dbReference>
<dbReference type="InterPro" id="IPR048254">
    <property type="entry name" value="CDP_ALCOHOL_P_TRANSF_CS"/>
</dbReference>
<evidence type="ECO:0000313" key="5">
    <source>
        <dbReference type="EMBL" id="WKW15479.1"/>
    </source>
</evidence>
<sequence length="207" mass="21693">MAALPLSLWHAIRDGYLRGTQPLVAWCVRVGISPNALTVLGTLCCGVAGAMFAAGWIHAAGWTLGLTAFFDVIDGAVARASGKATVFGSFFDSTLDRVADAMLFGGIALFFAADGPHRSWPMVGVSLLALSAVQVTSYTRAKADALGISLKGVGALERPERITILAAPQAFFGLLWNGAVLRGVVTLLAVTAVWTVVQRVRHVARSA</sequence>
<accession>A0AA49JVF8</accession>
<evidence type="ECO:0000313" key="4">
    <source>
        <dbReference type="EMBL" id="WKW12572.1"/>
    </source>
</evidence>
<dbReference type="Gene3D" id="1.20.120.1760">
    <property type="match status" value="1"/>
</dbReference>
<proteinExistence type="inferred from homology"/>
<dbReference type="Proteomes" id="UP001229955">
    <property type="component" value="Chromosome"/>
</dbReference>
<organism evidence="4">
    <name type="scientific">Pseudogemmatithrix spongiicola</name>
    <dbReference type="NCBI Taxonomy" id="3062599"/>
    <lineage>
        <taxon>Bacteria</taxon>
        <taxon>Pseudomonadati</taxon>
        <taxon>Gemmatimonadota</taxon>
        <taxon>Gemmatimonadia</taxon>
        <taxon>Gemmatimonadales</taxon>
        <taxon>Gemmatimonadaceae</taxon>
        <taxon>Pseudogemmatithrix</taxon>
    </lineage>
</organism>
<dbReference type="EMBL" id="CP130612">
    <property type="protein sequence ID" value="WKW12572.1"/>
    <property type="molecule type" value="Genomic_DNA"/>
</dbReference>
<dbReference type="InterPro" id="IPR043130">
    <property type="entry name" value="CDP-OH_PTrfase_TM_dom"/>
</dbReference>
<name>A0AA49JVF8_9BACT</name>
<evidence type="ECO:0000256" key="2">
    <source>
        <dbReference type="RuleBase" id="RU003750"/>
    </source>
</evidence>
<keyword evidence="3" id="KW-0812">Transmembrane</keyword>
<protein>
    <submittedName>
        <fullName evidence="4">CDP-alcohol phosphatidyltransferase family protein</fullName>
    </submittedName>
</protein>
<dbReference type="KEGG" id="pspc:Strain318_001867"/>
<gene>
    <name evidence="4" type="ORF">Strain138_001868</name>
    <name evidence="5" type="ORF">Strain318_001867</name>
</gene>
<evidence type="ECO:0000256" key="1">
    <source>
        <dbReference type="ARBA" id="ARBA00022679"/>
    </source>
</evidence>
<evidence type="ECO:0000256" key="3">
    <source>
        <dbReference type="SAM" id="Phobius"/>
    </source>
</evidence>
<keyword evidence="6" id="KW-1185">Reference proteome</keyword>
<reference evidence="4" key="1">
    <citation type="submission" date="2023-07" db="EMBL/GenBank/DDBJ databases">
        <authorList>
            <person name="Haufschild T."/>
            <person name="Kallscheuer N."/>
            <person name="Hammer J."/>
            <person name="Kohn T."/>
            <person name="Kabuu M."/>
            <person name="Jogler M."/>
            <person name="Wohfarth N."/>
            <person name="Heuer A."/>
            <person name="Rohde M."/>
            <person name="van Teeseling M.C.F."/>
            <person name="Jogler C."/>
        </authorList>
    </citation>
    <scope>NUCLEOTIDE SEQUENCE</scope>
    <source>
        <strain evidence="4">Strain 138</strain>
        <strain evidence="5">Strain 318</strain>
    </source>
</reference>
<keyword evidence="3" id="KW-0472">Membrane</keyword>
<keyword evidence="3" id="KW-1133">Transmembrane helix</keyword>
<dbReference type="AlphaFoldDB" id="A0AA49JVF8"/>
<dbReference type="Pfam" id="PF01066">
    <property type="entry name" value="CDP-OH_P_transf"/>
    <property type="match status" value="1"/>
</dbReference>
<dbReference type="GO" id="GO:0016020">
    <property type="term" value="C:membrane"/>
    <property type="evidence" value="ECO:0007669"/>
    <property type="project" value="InterPro"/>
</dbReference>
<keyword evidence="1 2" id="KW-0808">Transferase</keyword>
<dbReference type="GO" id="GO:0016780">
    <property type="term" value="F:phosphotransferase activity, for other substituted phosphate groups"/>
    <property type="evidence" value="ECO:0007669"/>
    <property type="project" value="InterPro"/>
</dbReference>
<accession>A0AA49Q881</accession>